<dbReference type="AlphaFoldDB" id="A0A6A5X0A6"/>
<gene>
    <name evidence="2" type="ORF">P154DRAFT_569946</name>
</gene>
<name>A0A6A5X0A6_9PLEO</name>
<organism evidence="2 3">
    <name type="scientific">Amniculicola lignicola CBS 123094</name>
    <dbReference type="NCBI Taxonomy" id="1392246"/>
    <lineage>
        <taxon>Eukaryota</taxon>
        <taxon>Fungi</taxon>
        <taxon>Dikarya</taxon>
        <taxon>Ascomycota</taxon>
        <taxon>Pezizomycotina</taxon>
        <taxon>Dothideomycetes</taxon>
        <taxon>Pleosporomycetidae</taxon>
        <taxon>Pleosporales</taxon>
        <taxon>Amniculicolaceae</taxon>
        <taxon>Amniculicola</taxon>
    </lineage>
</organism>
<dbReference type="Proteomes" id="UP000799779">
    <property type="component" value="Unassembled WGS sequence"/>
</dbReference>
<keyword evidence="3" id="KW-1185">Reference proteome</keyword>
<protein>
    <submittedName>
        <fullName evidence="2">Uncharacterized protein</fullName>
    </submittedName>
</protein>
<sequence>MAHISKLVNTKRKRKSPDVHEKDDCAAFPNSACPKTPIFSVPKNIEDLQRRIYGSPDRKSTATATVATWGATRTHVNPLTPMAIPPCPTARVQRLFMASYAKPMNSAPSTVSIHLIASGDISSNQSTDQQACLLVKLNSSFAFLMTCSFVLLHPSSNFPEWAKRRRRRDMEMEVLMKFTTVLSRFAYIRLHMLEITILI</sequence>
<evidence type="ECO:0000256" key="1">
    <source>
        <dbReference type="SAM" id="MobiDB-lite"/>
    </source>
</evidence>
<evidence type="ECO:0000313" key="2">
    <source>
        <dbReference type="EMBL" id="KAF2006559.1"/>
    </source>
</evidence>
<feature type="region of interest" description="Disordered" evidence="1">
    <location>
        <begin position="1"/>
        <end position="23"/>
    </location>
</feature>
<reference evidence="2" key="1">
    <citation type="journal article" date="2020" name="Stud. Mycol.">
        <title>101 Dothideomycetes genomes: a test case for predicting lifestyles and emergence of pathogens.</title>
        <authorList>
            <person name="Haridas S."/>
            <person name="Albert R."/>
            <person name="Binder M."/>
            <person name="Bloem J."/>
            <person name="Labutti K."/>
            <person name="Salamov A."/>
            <person name="Andreopoulos B."/>
            <person name="Baker S."/>
            <person name="Barry K."/>
            <person name="Bills G."/>
            <person name="Bluhm B."/>
            <person name="Cannon C."/>
            <person name="Castanera R."/>
            <person name="Culley D."/>
            <person name="Daum C."/>
            <person name="Ezra D."/>
            <person name="Gonzalez J."/>
            <person name="Henrissat B."/>
            <person name="Kuo A."/>
            <person name="Liang C."/>
            <person name="Lipzen A."/>
            <person name="Lutzoni F."/>
            <person name="Magnuson J."/>
            <person name="Mondo S."/>
            <person name="Nolan M."/>
            <person name="Ohm R."/>
            <person name="Pangilinan J."/>
            <person name="Park H.-J."/>
            <person name="Ramirez L."/>
            <person name="Alfaro M."/>
            <person name="Sun H."/>
            <person name="Tritt A."/>
            <person name="Yoshinaga Y."/>
            <person name="Zwiers L.-H."/>
            <person name="Turgeon B."/>
            <person name="Goodwin S."/>
            <person name="Spatafora J."/>
            <person name="Crous P."/>
            <person name="Grigoriev I."/>
        </authorList>
    </citation>
    <scope>NUCLEOTIDE SEQUENCE</scope>
    <source>
        <strain evidence="2">CBS 123094</strain>
    </source>
</reference>
<dbReference type="EMBL" id="ML977559">
    <property type="protein sequence ID" value="KAF2006559.1"/>
    <property type="molecule type" value="Genomic_DNA"/>
</dbReference>
<evidence type="ECO:0000313" key="3">
    <source>
        <dbReference type="Proteomes" id="UP000799779"/>
    </source>
</evidence>
<accession>A0A6A5X0A6</accession>
<proteinExistence type="predicted"/>